<reference evidence="3" key="1">
    <citation type="submission" date="2020-11" db="EMBL/GenBank/DDBJ databases">
        <authorList>
            <consortium name="DOE Joint Genome Institute"/>
            <person name="Ahrendt S."/>
            <person name="Riley R."/>
            <person name="Andreopoulos W."/>
            <person name="Labutti K."/>
            <person name="Pangilinan J."/>
            <person name="Ruiz-Duenas F.J."/>
            <person name="Barrasa J.M."/>
            <person name="Sanchez-Garcia M."/>
            <person name="Camarero S."/>
            <person name="Miyauchi S."/>
            <person name="Serrano A."/>
            <person name="Linde D."/>
            <person name="Babiker R."/>
            <person name="Drula E."/>
            <person name="Ayuso-Fernandez I."/>
            <person name="Pacheco R."/>
            <person name="Padilla G."/>
            <person name="Ferreira P."/>
            <person name="Barriuso J."/>
            <person name="Kellner H."/>
            <person name="Castanera R."/>
            <person name="Alfaro M."/>
            <person name="Ramirez L."/>
            <person name="Pisabarro A.G."/>
            <person name="Kuo A."/>
            <person name="Tritt A."/>
            <person name="Lipzen A."/>
            <person name="He G."/>
            <person name="Yan M."/>
            <person name="Ng V."/>
            <person name="Cullen D."/>
            <person name="Martin F."/>
            <person name="Rosso M.-N."/>
            <person name="Henrissat B."/>
            <person name="Hibbett D."/>
            <person name="Martinez A.T."/>
            <person name="Grigoriev I.V."/>
        </authorList>
    </citation>
    <scope>NUCLEOTIDE SEQUENCE</scope>
    <source>
        <strain evidence="3">CIRM-BRFM 674</strain>
    </source>
</reference>
<dbReference type="EMBL" id="MU155147">
    <property type="protein sequence ID" value="KAF9484111.1"/>
    <property type="molecule type" value="Genomic_DNA"/>
</dbReference>
<protein>
    <recommendedName>
        <fullName evidence="5">Transmembrane protein</fullName>
    </recommendedName>
</protein>
<evidence type="ECO:0000256" key="1">
    <source>
        <dbReference type="SAM" id="MobiDB-lite"/>
    </source>
</evidence>
<feature type="region of interest" description="Disordered" evidence="1">
    <location>
        <begin position="287"/>
        <end position="317"/>
    </location>
</feature>
<feature type="region of interest" description="Disordered" evidence="1">
    <location>
        <begin position="1"/>
        <end position="35"/>
    </location>
</feature>
<keyword evidence="2" id="KW-1133">Transmembrane helix</keyword>
<evidence type="ECO:0000256" key="2">
    <source>
        <dbReference type="SAM" id="Phobius"/>
    </source>
</evidence>
<evidence type="ECO:0008006" key="5">
    <source>
        <dbReference type="Google" id="ProtNLM"/>
    </source>
</evidence>
<accession>A0A9P5ZDU4</accession>
<gene>
    <name evidence="3" type="ORF">BDN70DRAFT_989891</name>
</gene>
<feature type="transmembrane region" description="Helical" evidence="2">
    <location>
        <begin position="83"/>
        <end position="104"/>
    </location>
</feature>
<evidence type="ECO:0000313" key="4">
    <source>
        <dbReference type="Proteomes" id="UP000807469"/>
    </source>
</evidence>
<feature type="compositionally biased region" description="Low complexity" evidence="1">
    <location>
        <begin position="15"/>
        <end position="27"/>
    </location>
</feature>
<keyword evidence="2" id="KW-0472">Membrane</keyword>
<sequence>MSDTTLPSPPPPQSLPSSSSSHQAASPPEERREPLQEGIQPSVVLKIRHTISTTSYYANWAIEEVLKPSVQTFIETCDTNPRIAAVVATPALLAFSLVAALFVLTASAVVLYSILTISVGIILVVIGGLISLAFKLIVVFLATIPLAGMAAGLLVGANSVSKFIINKLPDGSTDTVTKTFKEIDWKALVDGTSAAGGYAVRGVKEFNSVMIVVGEALYTLAMAAHSALETAMAALHDQQQAAAPELESRTITEEPMITEVEVEGVVTTAVVGSREAGAEAVAAEQPAPVLIESQESPEKLKRRTPYPYLADQTEPYA</sequence>
<proteinExistence type="predicted"/>
<keyword evidence="2" id="KW-0812">Transmembrane</keyword>
<dbReference type="Proteomes" id="UP000807469">
    <property type="component" value="Unassembled WGS sequence"/>
</dbReference>
<organism evidence="3 4">
    <name type="scientific">Pholiota conissans</name>
    <dbReference type="NCBI Taxonomy" id="109636"/>
    <lineage>
        <taxon>Eukaryota</taxon>
        <taxon>Fungi</taxon>
        <taxon>Dikarya</taxon>
        <taxon>Basidiomycota</taxon>
        <taxon>Agaricomycotina</taxon>
        <taxon>Agaricomycetes</taxon>
        <taxon>Agaricomycetidae</taxon>
        <taxon>Agaricales</taxon>
        <taxon>Agaricineae</taxon>
        <taxon>Strophariaceae</taxon>
        <taxon>Pholiota</taxon>
    </lineage>
</organism>
<feature type="transmembrane region" description="Helical" evidence="2">
    <location>
        <begin position="109"/>
        <end position="130"/>
    </location>
</feature>
<dbReference type="AlphaFoldDB" id="A0A9P5ZDU4"/>
<keyword evidence="4" id="KW-1185">Reference proteome</keyword>
<feature type="transmembrane region" description="Helical" evidence="2">
    <location>
        <begin position="136"/>
        <end position="157"/>
    </location>
</feature>
<dbReference type="OrthoDB" id="3059471at2759"/>
<name>A0A9P5ZDU4_9AGAR</name>
<comment type="caution">
    <text evidence="3">The sequence shown here is derived from an EMBL/GenBank/DDBJ whole genome shotgun (WGS) entry which is preliminary data.</text>
</comment>
<evidence type="ECO:0000313" key="3">
    <source>
        <dbReference type="EMBL" id="KAF9484111.1"/>
    </source>
</evidence>